<dbReference type="STRING" id="73239.Q7RRE7"/>
<dbReference type="PaxDb" id="73239-Q7RRE7"/>
<feature type="coiled-coil region" evidence="1">
    <location>
        <begin position="232"/>
        <end position="266"/>
    </location>
</feature>
<comment type="caution">
    <text evidence="2">The sequence shown here is derived from an EMBL/GenBank/DDBJ whole genome shotgun (WGS) entry which is preliminary data.</text>
</comment>
<dbReference type="InParanoid" id="Q7RRE7"/>
<gene>
    <name evidence="2" type="ORF">PY00784</name>
</gene>
<dbReference type="InterPro" id="IPR046341">
    <property type="entry name" value="SET_dom_sf"/>
</dbReference>
<organism evidence="2 3">
    <name type="scientific">Plasmodium yoelii yoelii</name>
    <dbReference type="NCBI Taxonomy" id="73239"/>
    <lineage>
        <taxon>Eukaryota</taxon>
        <taxon>Sar</taxon>
        <taxon>Alveolata</taxon>
        <taxon>Apicomplexa</taxon>
        <taxon>Aconoidasida</taxon>
        <taxon>Haemosporida</taxon>
        <taxon>Plasmodiidae</taxon>
        <taxon>Plasmodium</taxon>
        <taxon>Plasmodium (Vinckeia)</taxon>
    </lineage>
</organism>
<proteinExistence type="predicted"/>
<dbReference type="FunCoup" id="Q7RRE7">
    <property type="interactions" value="3"/>
</dbReference>
<evidence type="ECO:0000256" key="1">
    <source>
        <dbReference type="SAM" id="Coils"/>
    </source>
</evidence>
<feature type="coiled-coil region" evidence="1">
    <location>
        <begin position="138"/>
        <end position="185"/>
    </location>
</feature>
<name>Q7RRE7_PLAYO</name>
<evidence type="ECO:0000313" key="3">
    <source>
        <dbReference type="Proteomes" id="UP000008553"/>
    </source>
</evidence>
<keyword evidence="1" id="KW-0175">Coiled coil</keyword>
<sequence length="620" mass="73889">METILRKLRRSNKKEEKIEEIDAIDEESWAQAKTLDLEDDSYNYKSNTKYKKNNNKIEKREDITEDIYLENDELENSSNNINENYYINSISLLNEYLHNVSTDIAKEYYIKKGKKYYNKYHNGNTSRAEYAQKIFEKCACETKEYSEVDNEINMLEEASIERIKIKKKNKKHQQVEEVLEEDEDIDEGEDYEIEDYEIEEEVENTDYKYIDDTIDLYDKENDEIFEQNQTNNNNNENVLENKEEIVNEAEEDEKYVEEKLEIYTNEQIDNEVEIAQIKGKGRCMFTRKELNPGNIIFIEKPLLIIIPSLNETLWEILNNLNNEQPFELPLRWHYAALCTITMLNDDDFNACIDKWIPEPDKDPDADVFNVLDKVCEIKTTKNGGKYYYYKNKLIDPNIYDRIIQVWHYNAFGHHTDSEGLVLYNRTFFIKSEYNCETPIITKCNICLSEISENTALEYIEYENSYIERLEETNKNDLADALSVYIQAEKIFTQHWVMYQLYTILFEGYRDSCEWGKAIYYQMQRIRYAIEVIPRANYVLAWLYEELGEVHANSINTDILTTEDDYKITYEEKKRICSFFLRSIHLLEILCGYSHDYLKDSLNKYYRIEGLTATDALQTDE</sequence>
<dbReference type="Proteomes" id="UP000008553">
    <property type="component" value="Unassembled WGS sequence"/>
</dbReference>
<dbReference type="EMBL" id="AABL01000210">
    <property type="protein sequence ID" value="EAA18466.1"/>
    <property type="molecule type" value="Genomic_DNA"/>
</dbReference>
<protein>
    <submittedName>
        <fullName evidence="2">Ring-infested erythrocyte surface antigen, putative</fullName>
    </submittedName>
</protein>
<evidence type="ECO:0000313" key="2">
    <source>
        <dbReference type="EMBL" id="EAA18466.1"/>
    </source>
</evidence>
<dbReference type="AlphaFoldDB" id="Q7RRE7"/>
<dbReference type="SUPFAM" id="SSF82199">
    <property type="entry name" value="SET domain"/>
    <property type="match status" value="1"/>
</dbReference>
<accession>Q7RRE7</accession>
<keyword evidence="3" id="KW-1185">Reference proteome</keyword>
<reference evidence="2 3" key="1">
    <citation type="journal article" date="2002" name="Nature">
        <title>Genome sequence and comparative analysis of the model rodent malaria parasite Plasmodium yoelii yoelii.</title>
        <authorList>
            <person name="Carlton J.M."/>
            <person name="Angiuoli S.V."/>
            <person name="Suh B.B."/>
            <person name="Kooij T.W."/>
            <person name="Pertea M."/>
            <person name="Silva J.C."/>
            <person name="Ermolaeva M.D."/>
            <person name="Allen J.E."/>
            <person name="Selengut J.D."/>
            <person name="Koo H.L."/>
            <person name="Peterson J.D."/>
            <person name="Pop M."/>
            <person name="Kosack D.S."/>
            <person name="Shumway M.F."/>
            <person name="Bidwell S.L."/>
            <person name="Shallom S.J."/>
            <person name="van Aken S.E."/>
            <person name="Riedmuller S.B."/>
            <person name="Feldblyum T.V."/>
            <person name="Cho J.K."/>
            <person name="Quackenbush J."/>
            <person name="Sedegah M."/>
            <person name="Shoaibi A."/>
            <person name="Cummings L.M."/>
            <person name="Florens L."/>
            <person name="Yates J.R."/>
            <person name="Raine J.D."/>
            <person name="Sinden R.E."/>
            <person name="Harris M.A."/>
            <person name="Cunningham D.A."/>
            <person name="Preiser P.R."/>
            <person name="Bergman L.W."/>
            <person name="Vaidya A.B."/>
            <person name="van Lin L.H."/>
            <person name="Janse C.J."/>
            <person name="Waters A.P."/>
            <person name="Smith H.O."/>
            <person name="White O.R."/>
            <person name="Salzberg S.L."/>
            <person name="Venter J.C."/>
            <person name="Fraser C.M."/>
            <person name="Hoffman S.L."/>
            <person name="Gardner M.J."/>
            <person name="Carucci D.J."/>
        </authorList>
    </citation>
    <scope>NUCLEOTIDE SEQUENCE [LARGE SCALE GENOMIC DNA]</scope>
    <source>
        <strain evidence="2 3">17XNL</strain>
    </source>
</reference>